<reference evidence="2 3" key="1">
    <citation type="journal article" date="2018" name="Int. J. Syst. Evol. Microbiol.">
        <title>Paraburkholderia azotifigens sp. nov., a nitrogen-fixing bacterium isolated from paddy soil.</title>
        <authorList>
            <person name="Choi G.M."/>
            <person name="Im W.T."/>
        </authorList>
    </citation>
    <scope>NUCLEOTIDE SEQUENCE [LARGE SCALE GENOMIC DNA]</scope>
    <source>
        <strain evidence="2 3">NF 2-5-3</strain>
    </source>
</reference>
<comment type="caution">
    <text evidence="2">The sequence shown here is derived from an EMBL/GenBank/DDBJ whole genome shotgun (WGS) entry which is preliminary data.</text>
</comment>
<dbReference type="AlphaFoldDB" id="A0A5C6VM42"/>
<dbReference type="Proteomes" id="UP000321776">
    <property type="component" value="Unassembled WGS sequence"/>
</dbReference>
<evidence type="ECO:0000313" key="2">
    <source>
        <dbReference type="EMBL" id="TXC84585.1"/>
    </source>
</evidence>
<protein>
    <submittedName>
        <fullName evidence="2">Uncharacterized protein</fullName>
    </submittedName>
</protein>
<evidence type="ECO:0000313" key="1">
    <source>
        <dbReference type="EMBL" id="MEM5345371.1"/>
    </source>
</evidence>
<reference evidence="1 4" key="3">
    <citation type="submission" date="2024-01" db="EMBL/GenBank/DDBJ databases">
        <title>The diversity of rhizobia nodulating Mimosa spp. in eleven states of Brazil covering several biomes is determined by host plant, location, and edaphic factors.</title>
        <authorList>
            <person name="Rouws L."/>
            <person name="Barauna A."/>
            <person name="Beukes C."/>
            <person name="De Faria S.M."/>
            <person name="Gross E."/>
            <person name="Dos Reis Junior F.B."/>
            <person name="Simon M."/>
            <person name="Maluk M."/>
            <person name="Odee D.W."/>
            <person name="Kenicer G."/>
            <person name="Young J.P.W."/>
            <person name="Reis V.M."/>
            <person name="Zilli J."/>
            <person name="James E.K."/>
        </authorList>
    </citation>
    <scope>NUCLEOTIDE SEQUENCE [LARGE SCALE GENOMIC DNA]</scope>
    <source>
        <strain evidence="1 4">JPY530</strain>
    </source>
</reference>
<organism evidence="2 3">
    <name type="scientific">Paraburkholderia azotifigens</name>
    <dbReference type="NCBI Taxonomy" id="2057004"/>
    <lineage>
        <taxon>Bacteria</taxon>
        <taxon>Pseudomonadati</taxon>
        <taxon>Pseudomonadota</taxon>
        <taxon>Betaproteobacteria</taxon>
        <taxon>Burkholderiales</taxon>
        <taxon>Burkholderiaceae</taxon>
        <taxon>Paraburkholderia</taxon>
    </lineage>
</organism>
<reference evidence="2" key="2">
    <citation type="submission" date="2019-08" db="EMBL/GenBank/DDBJ databases">
        <authorList>
            <person name="Im W.-T."/>
        </authorList>
    </citation>
    <scope>NUCLEOTIDE SEQUENCE</scope>
    <source>
        <strain evidence="2">NF 2-5-3</strain>
    </source>
</reference>
<dbReference type="EMBL" id="VOQS01000003">
    <property type="protein sequence ID" value="TXC84585.1"/>
    <property type="molecule type" value="Genomic_DNA"/>
</dbReference>
<dbReference type="RefSeq" id="WP_028369932.1">
    <property type="nucleotide sequence ID" value="NZ_JAZHFZ010000048.1"/>
</dbReference>
<gene>
    <name evidence="2" type="ORF">FRZ40_30465</name>
    <name evidence="1" type="ORF">V4C56_37820</name>
</gene>
<dbReference type="Proteomes" id="UP001481677">
    <property type="component" value="Unassembled WGS sequence"/>
</dbReference>
<keyword evidence="4" id="KW-1185">Reference proteome</keyword>
<evidence type="ECO:0000313" key="4">
    <source>
        <dbReference type="Proteomes" id="UP001481677"/>
    </source>
</evidence>
<evidence type="ECO:0000313" key="3">
    <source>
        <dbReference type="Proteomes" id="UP000321776"/>
    </source>
</evidence>
<proteinExistence type="predicted"/>
<name>A0A5C6VM42_9BURK</name>
<dbReference type="EMBL" id="JAZHGA010000046">
    <property type="protein sequence ID" value="MEM5345371.1"/>
    <property type="molecule type" value="Genomic_DNA"/>
</dbReference>
<sequence>MQTVLRRYSGKGAKELFDLLEKHSAEVEEWMGDVKGLVTYTLVHSGEGGFSVTVCQNRTGIDESVQRAKEWIAKNAGSIGAAAPEVTEGEVIAHLNKS</sequence>
<accession>A0A5C6VM42</accession>